<evidence type="ECO:0000256" key="1">
    <source>
        <dbReference type="ARBA" id="ARBA00004184"/>
    </source>
</evidence>
<keyword evidence="6" id="KW-0812">Transmembrane</keyword>
<feature type="transmembrane region" description="Helical" evidence="6">
    <location>
        <begin position="994"/>
        <end position="1020"/>
    </location>
</feature>
<evidence type="ECO:0000313" key="8">
    <source>
        <dbReference type="EMBL" id="CAG8423442.1"/>
    </source>
</evidence>
<dbReference type="GO" id="GO:0000329">
    <property type="term" value="C:fungal-type vacuole membrane"/>
    <property type="evidence" value="ECO:0007669"/>
    <property type="project" value="TreeGrafter"/>
</dbReference>
<evidence type="ECO:0000256" key="6">
    <source>
        <dbReference type="SAM" id="Phobius"/>
    </source>
</evidence>
<dbReference type="PANTHER" id="PTHR12894">
    <property type="entry name" value="CNH DOMAIN CONTAINING"/>
    <property type="match status" value="1"/>
</dbReference>
<dbReference type="Pfam" id="PF00780">
    <property type="entry name" value="CNH"/>
    <property type="match status" value="1"/>
</dbReference>
<comment type="caution">
    <text evidence="8">The sequence shown here is derived from an EMBL/GenBank/DDBJ whole genome shotgun (WGS) entry which is preliminary data.</text>
</comment>
<dbReference type="GO" id="GO:0012505">
    <property type="term" value="C:endomembrane system"/>
    <property type="evidence" value="ECO:0007669"/>
    <property type="project" value="UniProtKB-SubCell"/>
</dbReference>
<feature type="compositionally biased region" description="Polar residues" evidence="5">
    <location>
        <begin position="477"/>
        <end position="487"/>
    </location>
</feature>
<dbReference type="Pfam" id="PF10366">
    <property type="entry name" value="Vps39_1"/>
    <property type="match status" value="1"/>
</dbReference>
<keyword evidence="6" id="KW-1133">Transmembrane helix</keyword>
<protein>
    <recommendedName>
        <fullName evidence="7">CNH domain-containing protein</fullName>
    </recommendedName>
</protein>
<dbReference type="CDD" id="cd00637">
    <property type="entry name" value="7tm_classA_rhodopsin-like"/>
    <property type="match status" value="1"/>
</dbReference>
<feature type="domain" description="CNH" evidence="7">
    <location>
        <begin position="48"/>
        <end position="342"/>
    </location>
</feature>
<dbReference type="AlphaFoldDB" id="A0A9W4JZJ8"/>
<comment type="similarity">
    <text evidence="3">Belongs to the VAM6/VPS39 family.</text>
</comment>
<organism evidence="8 9">
    <name type="scientific">Penicillium salamii</name>
    <dbReference type="NCBI Taxonomy" id="1612424"/>
    <lineage>
        <taxon>Eukaryota</taxon>
        <taxon>Fungi</taxon>
        <taxon>Dikarya</taxon>
        <taxon>Ascomycota</taxon>
        <taxon>Pezizomycotina</taxon>
        <taxon>Eurotiomycetes</taxon>
        <taxon>Eurotiomycetidae</taxon>
        <taxon>Eurotiales</taxon>
        <taxon>Aspergillaceae</taxon>
        <taxon>Penicillium</taxon>
    </lineage>
</organism>
<name>A0A9W4JZJ8_9EURO</name>
<feature type="compositionally biased region" description="Low complexity" evidence="5">
    <location>
        <begin position="461"/>
        <end position="476"/>
    </location>
</feature>
<feature type="region of interest" description="Disordered" evidence="5">
    <location>
        <begin position="450"/>
        <end position="507"/>
    </location>
</feature>
<evidence type="ECO:0000256" key="2">
    <source>
        <dbReference type="ARBA" id="ARBA00023136"/>
    </source>
</evidence>
<comment type="subcellular location">
    <subcellularLocation>
        <location evidence="1">Endomembrane system</location>
        <topology evidence="1">Peripheral membrane protein</topology>
    </subcellularLocation>
</comment>
<dbReference type="GO" id="GO:0034058">
    <property type="term" value="P:endosomal vesicle fusion"/>
    <property type="evidence" value="ECO:0007669"/>
    <property type="project" value="TreeGrafter"/>
</dbReference>
<dbReference type="InterPro" id="IPR019452">
    <property type="entry name" value="VPS39/TGF_beta_rcpt-assoc_1"/>
</dbReference>
<dbReference type="PROSITE" id="PS50219">
    <property type="entry name" value="CNH"/>
    <property type="match status" value="1"/>
</dbReference>
<dbReference type="InterPro" id="IPR000547">
    <property type="entry name" value="Clathrin_H-chain/VPS_repeat"/>
</dbReference>
<evidence type="ECO:0000256" key="3">
    <source>
        <dbReference type="ARBA" id="ARBA00038201"/>
    </source>
</evidence>
<gene>
    <name evidence="8" type="ORF">PSALAMII_LOCUS10143</name>
</gene>
<feature type="repeat" description="CHCR" evidence="4">
    <location>
        <begin position="690"/>
        <end position="844"/>
    </location>
</feature>
<evidence type="ECO:0000313" key="9">
    <source>
        <dbReference type="Proteomes" id="UP001152649"/>
    </source>
</evidence>
<dbReference type="InterPro" id="IPR001180">
    <property type="entry name" value="CNH_dom"/>
</dbReference>
<dbReference type="EMBL" id="CAJVPG010000444">
    <property type="protein sequence ID" value="CAG8423442.1"/>
    <property type="molecule type" value="Genomic_DNA"/>
</dbReference>
<dbReference type="Proteomes" id="UP001152649">
    <property type="component" value="Unassembled WGS sequence"/>
</dbReference>
<sequence length="1058" mass="118151">MFTARGPWCSDVMRRAPATPLANPAIEDTPMLSAFTARPLVELKPRDKSRIDSVLAYGDRLLAGLNNGNLRIYRVDEGRTELLRELERFSRYKIEQLALIKEANILVSLAGGYVSLHDAQSYDLVEQLSQTKGASAFAITSNVVNDPDTNVPAIVSRLAVAVKRKIFMWAWRDMELERDTVELSLTSGVKTLTWVAATRLVVGLNSSFVMVNVENGQVTDLAGPGSIEESGRFTGVGAASMSYIGMGGMVPRPLATRLREGQILLAKDINTTFIDVDGQPLGRKQVPWSHAPVELGYSYPFLLALHDSAKGVLEVRNPETLSLLQSIPLPSASILHIPQPNISLAHAGKGFLVASDRTIWRMEALSYDTQIDALVEKGYLDEAISLLGMLEDALLRDKSGRLRSTKLEKAQSLFALSKYRDSLDLFTEVSAPPESVIRLYPRLIAGDLSAVPEPEAPSGKANGDQSDGSSDDAAPGQTSTNAPSIISSLRKPDEGSESSSTRGDEKGLRIAVRELQGYLADVRRRFQRFLNPDGSLKATATTEAKDEASDSVLKLLDFPSTEEFPTQIREKARMVDTTLFRAHMFATPSLAGSLFRIANFCDPEVVMERLEETGRYNDLIDFLYGKKLHRQALELLKRFGQTDNGPLSGPTRTIAYLQNLPPDQIDLIIEFGEWPLRANHELGLEIFLTDTENAETLPRSTVLEFLETIDATLAIQYLEHVINEWNDLTPDVHQRLLVLYLDQLVSNQGDWRDKFLTMLKESEQYSPAKMLDRLDREDPNFYEARAILFSKMGQHRQALEIYVFKLENHEKAEEYCNHVHLSEKPEEENTIYLTLLSLYLSPPHGYTPQNDPAIDLLAKHGSRLPADAALKLIPDQQAVQRLEFYFKGRMRAANSVFNEARIVANLRKARDVQIQAQLALGDGVKGGGTRARHVTVTEERICGVCHKRLGGSVINVFPEYVYPTSAMALADFLVTPLFIWVVQIGDPVPFGNAWFRVLFMFRFASFLSLSTLIPIAYIFFQLLFTLMLPQRPLRRNSLPPWLLGQRFALLFCLPPCVE</sequence>
<reference evidence="8" key="1">
    <citation type="submission" date="2021-07" db="EMBL/GenBank/DDBJ databases">
        <authorList>
            <person name="Branca A.L. A."/>
        </authorList>
    </citation>
    <scope>NUCLEOTIDE SEQUENCE</scope>
</reference>
<dbReference type="GO" id="GO:0006914">
    <property type="term" value="P:autophagy"/>
    <property type="evidence" value="ECO:0007669"/>
    <property type="project" value="TreeGrafter"/>
</dbReference>
<dbReference type="PROSITE" id="PS50236">
    <property type="entry name" value="CHCR"/>
    <property type="match status" value="1"/>
</dbReference>
<evidence type="ECO:0000256" key="4">
    <source>
        <dbReference type="PROSITE-ProRule" id="PRU01006"/>
    </source>
</evidence>
<accession>A0A9W4JZJ8</accession>
<evidence type="ECO:0000259" key="7">
    <source>
        <dbReference type="PROSITE" id="PS50219"/>
    </source>
</evidence>
<dbReference type="PANTHER" id="PTHR12894:SF49">
    <property type="entry name" value="VAM6_VPS39-LIKE PROTEIN"/>
    <property type="match status" value="1"/>
</dbReference>
<dbReference type="SUPFAM" id="SSF101908">
    <property type="entry name" value="Putative isomerase YbhE"/>
    <property type="match status" value="1"/>
</dbReference>
<dbReference type="Pfam" id="PF10367">
    <property type="entry name" value="zf-Vps39_C"/>
    <property type="match status" value="1"/>
</dbReference>
<keyword evidence="2 6" id="KW-0472">Membrane</keyword>
<dbReference type="InterPro" id="IPR019453">
    <property type="entry name" value="VPS39/TGFA1_Znf"/>
</dbReference>
<dbReference type="InterPro" id="IPR032914">
    <property type="entry name" value="Vam6/VPS39/TRAP1"/>
</dbReference>
<dbReference type="OrthoDB" id="5325112at2759"/>
<evidence type="ECO:0000256" key="5">
    <source>
        <dbReference type="SAM" id="MobiDB-lite"/>
    </source>
</evidence>
<feature type="transmembrane region" description="Helical" evidence="6">
    <location>
        <begin position="960"/>
        <end position="982"/>
    </location>
</feature>
<dbReference type="GO" id="GO:0006886">
    <property type="term" value="P:intracellular protein transport"/>
    <property type="evidence" value="ECO:0007669"/>
    <property type="project" value="UniProtKB-UniRule"/>
</dbReference>
<proteinExistence type="inferred from homology"/>
<keyword evidence="9" id="KW-1185">Reference proteome</keyword>